<proteinExistence type="predicted"/>
<reference evidence="1 2" key="1">
    <citation type="submission" date="2019-02" db="EMBL/GenBank/DDBJ databases">
        <title>Kribbella capetownensis sp. nov. and Kribbella speibonae sp. nov., isolated from soil.</title>
        <authorList>
            <person name="Curtis S.M."/>
            <person name="Norton I."/>
            <person name="Everest G.J."/>
            <person name="Meyers P.R."/>
        </authorList>
    </citation>
    <scope>NUCLEOTIDE SEQUENCE [LARGE SCALE GENOMIC DNA]</scope>
    <source>
        <strain evidence="1 2">KCTC 29219</strain>
    </source>
</reference>
<dbReference type="AlphaFoldDB" id="A0A4R0HAJ7"/>
<evidence type="ECO:0000313" key="2">
    <source>
        <dbReference type="Proteomes" id="UP000292346"/>
    </source>
</evidence>
<dbReference type="InterPro" id="IPR034660">
    <property type="entry name" value="DinB/YfiT-like"/>
</dbReference>
<dbReference type="EMBL" id="SJJZ01000002">
    <property type="protein sequence ID" value="TCC07491.1"/>
    <property type="molecule type" value="Genomic_DNA"/>
</dbReference>
<organism evidence="1 2">
    <name type="scientific">Kribbella soli</name>
    <dbReference type="NCBI Taxonomy" id="1124743"/>
    <lineage>
        <taxon>Bacteria</taxon>
        <taxon>Bacillati</taxon>
        <taxon>Actinomycetota</taxon>
        <taxon>Actinomycetes</taxon>
        <taxon>Propionibacteriales</taxon>
        <taxon>Kribbellaceae</taxon>
        <taxon>Kribbella</taxon>
    </lineage>
</organism>
<dbReference type="OrthoDB" id="4548523at2"/>
<dbReference type="InterPro" id="IPR007061">
    <property type="entry name" value="MST-like"/>
</dbReference>
<dbReference type="Proteomes" id="UP000292346">
    <property type="component" value="Unassembled WGS sequence"/>
</dbReference>
<protein>
    <submittedName>
        <fullName evidence="1">DUF664 domain-containing protein</fullName>
    </submittedName>
</protein>
<gene>
    <name evidence="1" type="ORF">E0H45_16015</name>
</gene>
<dbReference type="SUPFAM" id="SSF109854">
    <property type="entry name" value="DinB/YfiT-like putative metalloenzymes"/>
    <property type="match status" value="1"/>
</dbReference>
<keyword evidence="2" id="KW-1185">Reference proteome</keyword>
<evidence type="ECO:0000313" key="1">
    <source>
        <dbReference type="EMBL" id="TCC07491.1"/>
    </source>
</evidence>
<dbReference type="Pfam" id="PF04978">
    <property type="entry name" value="MST"/>
    <property type="match status" value="1"/>
</dbReference>
<comment type="caution">
    <text evidence="1">The sequence shown here is derived from an EMBL/GenBank/DDBJ whole genome shotgun (WGS) entry which is preliminary data.</text>
</comment>
<name>A0A4R0HAJ7_9ACTN</name>
<dbReference type="Gene3D" id="1.20.120.450">
    <property type="entry name" value="dinb family like domain"/>
    <property type="match status" value="1"/>
</dbReference>
<accession>A0A4R0HAJ7</accession>
<sequence length="116" mass="12492">MGGAAGPDRPPVRAARLVLRRQRLVPDSAVGPSWSRLDDRTLRVTTELEQLVATLDGLRAGVLKKLAGLSETDAPVTRNGTTHNLRWAILAVIGETSRHAGHADIIREQLDGTTGR</sequence>